<proteinExistence type="predicted"/>
<dbReference type="AlphaFoldDB" id="A0A4Y7PPQ8"/>
<name>A0A4Y7PPQ8_9AGAM</name>
<gene>
    <name evidence="2" type="ORF">BD410DRAFT_843952</name>
</gene>
<dbReference type="Proteomes" id="UP000294933">
    <property type="component" value="Unassembled WGS sequence"/>
</dbReference>
<evidence type="ECO:0000313" key="3">
    <source>
        <dbReference type="Proteomes" id="UP000294933"/>
    </source>
</evidence>
<organism evidence="2 3">
    <name type="scientific">Rickenella mellea</name>
    <dbReference type="NCBI Taxonomy" id="50990"/>
    <lineage>
        <taxon>Eukaryota</taxon>
        <taxon>Fungi</taxon>
        <taxon>Dikarya</taxon>
        <taxon>Basidiomycota</taxon>
        <taxon>Agaricomycotina</taxon>
        <taxon>Agaricomycetes</taxon>
        <taxon>Hymenochaetales</taxon>
        <taxon>Rickenellaceae</taxon>
        <taxon>Rickenella</taxon>
    </lineage>
</organism>
<evidence type="ECO:0000313" key="2">
    <source>
        <dbReference type="EMBL" id="TDL17016.1"/>
    </source>
</evidence>
<evidence type="ECO:0000256" key="1">
    <source>
        <dbReference type="SAM" id="MobiDB-lite"/>
    </source>
</evidence>
<evidence type="ECO:0008006" key="4">
    <source>
        <dbReference type="Google" id="ProtNLM"/>
    </source>
</evidence>
<sequence>MVAPKQKQKKTPNPPYAVHTRLQLGFCIASLTKDGVGRLDQHGNAVLPPRLHYAISPRSSPPPLSAPGDVCVDVLKKVLDRNPHCRLAEGKGMDKLRADSWFSSINWENLEVKEEHLPFVLDIHDFRFHEAAAHVALPAQPAHHHHHACQAIPANIQPPAPFGYLDPSADHHHNPDPNAELQPSSKSHQHHQRRLR</sequence>
<dbReference type="VEuPathDB" id="FungiDB:BD410DRAFT_843952"/>
<dbReference type="Gene3D" id="1.10.510.10">
    <property type="entry name" value="Transferase(Phosphotransferase) domain 1"/>
    <property type="match status" value="1"/>
</dbReference>
<protein>
    <recommendedName>
        <fullName evidence="4">AGC-kinase C-terminal domain-containing protein</fullName>
    </recommendedName>
</protein>
<accession>A0A4Y7PPQ8</accession>
<reference evidence="2 3" key="1">
    <citation type="submission" date="2018-06" db="EMBL/GenBank/DDBJ databases">
        <title>A transcriptomic atlas of mushroom development highlights an independent origin of complex multicellularity.</title>
        <authorList>
            <consortium name="DOE Joint Genome Institute"/>
            <person name="Krizsan K."/>
            <person name="Almasi E."/>
            <person name="Merenyi Z."/>
            <person name="Sahu N."/>
            <person name="Viragh M."/>
            <person name="Koszo T."/>
            <person name="Mondo S."/>
            <person name="Kiss B."/>
            <person name="Balint B."/>
            <person name="Kues U."/>
            <person name="Barry K."/>
            <person name="Hegedus J.C."/>
            <person name="Henrissat B."/>
            <person name="Johnson J."/>
            <person name="Lipzen A."/>
            <person name="Ohm R."/>
            <person name="Nagy I."/>
            <person name="Pangilinan J."/>
            <person name="Yan J."/>
            <person name="Xiong Y."/>
            <person name="Grigoriev I.V."/>
            <person name="Hibbett D.S."/>
            <person name="Nagy L.G."/>
        </authorList>
    </citation>
    <scope>NUCLEOTIDE SEQUENCE [LARGE SCALE GENOMIC DNA]</scope>
    <source>
        <strain evidence="2 3">SZMC22713</strain>
    </source>
</reference>
<keyword evidence="3" id="KW-1185">Reference proteome</keyword>
<feature type="compositionally biased region" description="Basic residues" evidence="1">
    <location>
        <begin position="187"/>
        <end position="196"/>
    </location>
</feature>
<feature type="region of interest" description="Disordered" evidence="1">
    <location>
        <begin position="160"/>
        <end position="196"/>
    </location>
</feature>
<dbReference type="EMBL" id="ML170230">
    <property type="protein sequence ID" value="TDL17016.1"/>
    <property type="molecule type" value="Genomic_DNA"/>
</dbReference>